<evidence type="ECO:0000256" key="1">
    <source>
        <dbReference type="ARBA" id="ARBA00010090"/>
    </source>
</evidence>
<dbReference type="InterPro" id="IPR008405">
    <property type="entry name" value="ApoL"/>
</dbReference>
<dbReference type="GO" id="GO:0042157">
    <property type="term" value="P:lipoprotein metabolic process"/>
    <property type="evidence" value="ECO:0007669"/>
    <property type="project" value="InterPro"/>
</dbReference>
<dbReference type="AlphaFoldDB" id="A0A3Q3K8V0"/>
<dbReference type="GO" id="GO:0005576">
    <property type="term" value="C:extracellular region"/>
    <property type="evidence" value="ECO:0007669"/>
    <property type="project" value="InterPro"/>
</dbReference>
<reference evidence="3" key="2">
    <citation type="submission" date="2025-09" db="UniProtKB">
        <authorList>
            <consortium name="Ensembl"/>
        </authorList>
    </citation>
    <scope>IDENTIFICATION</scope>
</reference>
<protein>
    <submittedName>
        <fullName evidence="3">Uncharacterized protein</fullName>
    </submittedName>
</protein>
<feature type="transmembrane region" description="Helical" evidence="2">
    <location>
        <begin position="106"/>
        <end position="129"/>
    </location>
</feature>
<feature type="transmembrane region" description="Helical" evidence="2">
    <location>
        <begin position="65"/>
        <end position="94"/>
    </location>
</feature>
<dbReference type="GO" id="GO:0006869">
    <property type="term" value="P:lipid transport"/>
    <property type="evidence" value="ECO:0007669"/>
    <property type="project" value="InterPro"/>
</dbReference>
<sequence>FRHSFIRHFDQVRPRMKEIIYELQKISADIINIKNKSNTVTKAGAVLMGIGGVLAVGAAPFTGGLSLAICGAGFTGLVAGDLTVVGGASIYKYFLFFSFPNAPSFVCLHITFFTSVLSFILTCTLRATVPESNPRVFNTPGQ</sequence>
<evidence type="ECO:0000313" key="4">
    <source>
        <dbReference type="Proteomes" id="UP000261600"/>
    </source>
</evidence>
<dbReference type="GO" id="GO:0008289">
    <property type="term" value="F:lipid binding"/>
    <property type="evidence" value="ECO:0007669"/>
    <property type="project" value="InterPro"/>
</dbReference>
<accession>A0A3Q3K8V0</accession>
<feature type="transmembrane region" description="Helical" evidence="2">
    <location>
        <begin position="40"/>
        <end position="59"/>
    </location>
</feature>
<name>A0A3Q3K8V0_MONAL</name>
<dbReference type="Ensembl" id="ENSMALT00000030860.1">
    <property type="protein sequence ID" value="ENSMALP00000030324.1"/>
    <property type="gene ID" value="ENSMALG00000020976.1"/>
</dbReference>
<keyword evidence="2" id="KW-0472">Membrane</keyword>
<reference evidence="3" key="1">
    <citation type="submission" date="2025-08" db="UniProtKB">
        <authorList>
            <consortium name="Ensembl"/>
        </authorList>
    </citation>
    <scope>IDENTIFICATION</scope>
</reference>
<dbReference type="Proteomes" id="UP000261600">
    <property type="component" value="Unplaced"/>
</dbReference>
<keyword evidence="2" id="KW-1133">Transmembrane helix</keyword>
<evidence type="ECO:0000313" key="3">
    <source>
        <dbReference type="Ensembl" id="ENSMALP00000030324.1"/>
    </source>
</evidence>
<keyword evidence="4" id="KW-1185">Reference proteome</keyword>
<keyword evidence="2" id="KW-0812">Transmembrane</keyword>
<dbReference type="Pfam" id="PF05461">
    <property type="entry name" value="ApoL"/>
    <property type="match status" value="1"/>
</dbReference>
<comment type="similarity">
    <text evidence="1">Belongs to the apolipoprotein L family.</text>
</comment>
<organism evidence="3 4">
    <name type="scientific">Monopterus albus</name>
    <name type="common">Swamp eel</name>
    <dbReference type="NCBI Taxonomy" id="43700"/>
    <lineage>
        <taxon>Eukaryota</taxon>
        <taxon>Metazoa</taxon>
        <taxon>Chordata</taxon>
        <taxon>Craniata</taxon>
        <taxon>Vertebrata</taxon>
        <taxon>Euteleostomi</taxon>
        <taxon>Actinopterygii</taxon>
        <taxon>Neopterygii</taxon>
        <taxon>Teleostei</taxon>
        <taxon>Neoteleostei</taxon>
        <taxon>Acanthomorphata</taxon>
        <taxon>Anabantaria</taxon>
        <taxon>Synbranchiformes</taxon>
        <taxon>Synbranchidae</taxon>
        <taxon>Monopterus</taxon>
    </lineage>
</organism>
<evidence type="ECO:0000256" key="2">
    <source>
        <dbReference type="SAM" id="Phobius"/>
    </source>
</evidence>
<proteinExistence type="inferred from homology"/>